<evidence type="ECO:0000313" key="3">
    <source>
        <dbReference type="EMBL" id="CAD8047513.1"/>
    </source>
</evidence>
<keyword evidence="1" id="KW-0811">Translocation</keyword>
<organism evidence="3 4">
    <name type="scientific">Paramecium sonneborni</name>
    <dbReference type="NCBI Taxonomy" id="65129"/>
    <lineage>
        <taxon>Eukaryota</taxon>
        <taxon>Sar</taxon>
        <taxon>Alveolata</taxon>
        <taxon>Ciliophora</taxon>
        <taxon>Intramacronucleata</taxon>
        <taxon>Oligohymenophorea</taxon>
        <taxon>Peniculida</taxon>
        <taxon>Parameciidae</taxon>
        <taxon>Paramecium</taxon>
    </lineage>
</organism>
<dbReference type="InterPro" id="IPR004274">
    <property type="entry name" value="FCP1_dom"/>
</dbReference>
<evidence type="ECO:0000259" key="2">
    <source>
        <dbReference type="PROSITE" id="PS50969"/>
    </source>
</evidence>
<dbReference type="GO" id="GO:0015031">
    <property type="term" value="P:protein transport"/>
    <property type="evidence" value="ECO:0007669"/>
    <property type="project" value="UniProtKB-KW"/>
</dbReference>
<keyword evidence="4" id="KW-1185">Reference proteome</keyword>
<comment type="function">
    <text evidence="1">Essential component of the TIM23 complex, a complex that mediates the translocation of transit peptide-containing proteins across the mitochondrial inner membrane.</text>
</comment>
<keyword evidence="1" id="KW-0496">Mitochondrion</keyword>
<dbReference type="AlphaFoldDB" id="A0A8S1JY18"/>
<comment type="subunit">
    <text evidence="1">Component of the TIM23 complex.</text>
</comment>
<dbReference type="CDD" id="cd07521">
    <property type="entry name" value="HAD_FCP1-like"/>
    <property type="match status" value="1"/>
</dbReference>
<protein>
    <recommendedName>
        <fullName evidence="1">Mitochondrial import inner membrane translocase subunit TIM50</fullName>
    </recommendedName>
</protein>
<sequence length="381" mass="45542">MFTSPNFKQLQGSIINKMKPTFEKGKSLPFKKESAPVKLNIQNNTSISTAQKSNRKPHQNLITKNEIPFQYEEFTLQRNQNKNVQTDGLFCLVKPIFQESKYYQSSLIHFHYEQVKQKQSPYKYYFELEYSSQNDKLMEYFKELFQEHFIQNYNCLQYCKKYSQNIQKNHKFEFLPGQSQEIQTLVFDLDETLIHCNDNNNDPTDYVIQIQLPNEGTVEARINIRPFCQQMLRLLSSKFELMLFTASYQYYADKVLELIDPEGTIFQYRFYRDSCIEVEDGLFVKDLRIIGNRKLENILLVDNASYSYCYQLDNGVPIIPFYDNKYDKELIFLTDYLMGLKNCEQWVKQNRMHFRTYFYQICTNGEECLKELFQAHDIVQD</sequence>
<comment type="similarity">
    <text evidence="1">Belongs to the TIM50 family.</text>
</comment>
<accession>A0A8S1JY18</accession>
<evidence type="ECO:0000256" key="1">
    <source>
        <dbReference type="RuleBase" id="RU365079"/>
    </source>
</evidence>
<comment type="caution">
    <text evidence="3">The sequence shown here is derived from an EMBL/GenBank/DDBJ whole genome shotgun (WGS) entry which is preliminary data.</text>
</comment>
<dbReference type="InterPro" id="IPR050365">
    <property type="entry name" value="TIM50"/>
</dbReference>
<dbReference type="EMBL" id="CAJJDN010000002">
    <property type="protein sequence ID" value="CAD8047513.1"/>
    <property type="molecule type" value="Genomic_DNA"/>
</dbReference>
<dbReference type="GO" id="GO:0005744">
    <property type="term" value="C:TIM23 mitochondrial import inner membrane translocase complex"/>
    <property type="evidence" value="ECO:0007669"/>
    <property type="project" value="UniProtKB-UniRule"/>
</dbReference>
<dbReference type="PANTHER" id="PTHR12210">
    <property type="entry name" value="DULLARD PROTEIN PHOSPHATASE"/>
    <property type="match status" value="1"/>
</dbReference>
<keyword evidence="1" id="KW-0653">Protein transport</keyword>
<reference evidence="3" key="1">
    <citation type="submission" date="2021-01" db="EMBL/GenBank/DDBJ databases">
        <authorList>
            <consortium name="Genoscope - CEA"/>
            <person name="William W."/>
        </authorList>
    </citation>
    <scope>NUCLEOTIDE SEQUENCE</scope>
</reference>
<dbReference type="FunFam" id="3.40.50.1000:FF:000121">
    <property type="entry name" value="Uncharacterized protein"/>
    <property type="match status" value="1"/>
</dbReference>
<keyword evidence="1" id="KW-0813">Transport</keyword>
<dbReference type="SMART" id="SM00577">
    <property type="entry name" value="CPDc"/>
    <property type="match status" value="1"/>
</dbReference>
<comment type="subcellular location">
    <subcellularLocation>
        <location evidence="1">Mitochondrion inner membrane</location>
        <topology evidence="1">Single-pass membrane protein</topology>
    </subcellularLocation>
</comment>
<name>A0A8S1JY18_9CILI</name>
<dbReference type="Pfam" id="PF03031">
    <property type="entry name" value="NIF"/>
    <property type="match status" value="1"/>
</dbReference>
<keyword evidence="1" id="KW-0809">Transit peptide</keyword>
<gene>
    <name evidence="3" type="ORF">PSON_ATCC_30995.1.T0020431</name>
</gene>
<dbReference type="PROSITE" id="PS50969">
    <property type="entry name" value="FCP1"/>
    <property type="match status" value="1"/>
</dbReference>
<dbReference type="OrthoDB" id="277011at2759"/>
<feature type="domain" description="FCP1 homology" evidence="2">
    <location>
        <begin position="178"/>
        <end position="340"/>
    </location>
</feature>
<proteinExistence type="inferred from homology"/>
<evidence type="ECO:0000313" key="4">
    <source>
        <dbReference type="Proteomes" id="UP000692954"/>
    </source>
</evidence>
<dbReference type="Proteomes" id="UP000692954">
    <property type="component" value="Unassembled WGS sequence"/>
</dbReference>